<dbReference type="PANTHER" id="PTHR40761:SF1">
    <property type="entry name" value="CONSERVED INTEGRAL MEMBRANE ALANINE VALINE AND LEUCINE RICH PROTEIN-RELATED"/>
    <property type="match status" value="1"/>
</dbReference>
<dbReference type="Proteomes" id="UP000658656">
    <property type="component" value="Unassembled WGS sequence"/>
</dbReference>
<gene>
    <name evidence="2" type="ORF">GCM10017566_47860</name>
</gene>
<keyword evidence="3" id="KW-1185">Reference proteome</keyword>
<sequence length="319" mass="32115">MPLSWQGRVWRDRPRGNFPGVHTPHLAGVGGFTTGTVLAIVAAVLFAVGSVLQHQALSGDGPGGGVDLRVLVRQPVWIVGQATTVSGSLVQVAALALAPVSIVQPMLAGALVIALGIRAVRERCLPSGGEVLGAACTIGGLTVFLLAARPAQGRPDHLPAPVVVLCVVAGVVLLVGLAARARHGTAGAVVCGVCGGIAAGCAAVLISAAFKAAARAAHVVSSGLFWLLLVAAVVVAVTSQLGSQQAYSRGALAWSLPALTVVDPLAAIPAARLLLGERLEPGHAAVWAPAGLLAVVGVVLLARTDSSCRRPVLLRPGRR</sequence>
<feature type="transmembrane region" description="Helical" evidence="1">
    <location>
        <begin position="160"/>
        <end position="179"/>
    </location>
</feature>
<dbReference type="EMBL" id="BNAV01000007">
    <property type="protein sequence ID" value="GHF68470.1"/>
    <property type="molecule type" value="Genomic_DNA"/>
</dbReference>
<comment type="caution">
    <text evidence="2">The sequence shown here is derived from an EMBL/GenBank/DDBJ whole genome shotgun (WGS) entry which is preliminary data.</text>
</comment>
<feature type="transmembrane region" description="Helical" evidence="1">
    <location>
        <begin position="131"/>
        <end position="148"/>
    </location>
</feature>
<feature type="transmembrane region" description="Helical" evidence="1">
    <location>
        <begin position="284"/>
        <end position="302"/>
    </location>
</feature>
<evidence type="ECO:0000256" key="1">
    <source>
        <dbReference type="SAM" id="Phobius"/>
    </source>
</evidence>
<feature type="transmembrane region" description="Helical" evidence="1">
    <location>
        <begin position="102"/>
        <end position="119"/>
    </location>
</feature>
<keyword evidence="1" id="KW-1133">Transmembrane helix</keyword>
<evidence type="ECO:0000313" key="2">
    <source>
        <dbReference type="EMBL" id="GHF68470.1"/>
    </source>
</evidence>
<reference evidence="2" key="2">
    <citation type="submission" date="2020-09" db="EMBL/GenBank/DDBJ databases">
        <authorList>
            <person name="Sun Q."/>
            <person name="Zhou Y."/>
        </authorList>
    </citation>
    <scope>NUCLEOTIDE SEQUENCE</scope>
    <source>
        <strain evidence="2">CGMCC 4.7679</strain>
    </source>
</reference>
<accession>A0A8H9IY89</accession>
<feature type="transmembrane region" description="Helical" evidence="1">
    <location>
        <begin position="251"/>
        <end position="272"/>
    </location>
</feature>
<dbReference type="NCBIfam" id="NF038012">
    <property type="entry name" value="DMT_1"/>
    <property type="match status" value="1"/>
</dbReference>
<dbReference type="AlphaFoldDB" id="A0A8H9IY89"/>
<keyword evidence="1" id="KW-0472">Membrane</keyword>
<name>A0A8H9IY89_9PSEU</name>
<feature type="transmembrane region" description="Helical" evidence="1">
    <location>
        <begin position="26"/>
        <end position="48"/>
    </location>
</feature>
<organism evidence="2 3">
    <name type="scientific">Amycolatopsis bartoniae</name>
    <dbReference type="NCBI Taxonomy" id="941986"/>
    <lineage>
        <taxon>Bacteria</taxon>
        <taxon>Bacillati</taxon>
        <taxon>Actinomycetota</taxon>
        <taxon>Actinomycetes</taxon>
        <taxon>Pseudonocardiales</taxon>
        <taxon>Pseudonocardiaceae</taxon>
        <taxon>Amycolatopsis</taxon>
    </lineage>
</organism>
<feature type="transmembrane region" description="Helical" evidence="1">
    <location>
        <begin position="186"/>
        <end position="210"/>
    </location>
</feature>
<evidence type="ECO:0008006" key="4">
    <source>
        <dbReference type="Google" id="ProtNLM"/>
    </source>
</evidence>
<feature type="transmembrane region" description="Helical" evidence="1">
    <location>
        <begin position="216"/>
        <end position="239"/>
    </location>
</feature>
<dbReference type="PANTHER" id="PTHR40761">
    <property type="entry name" value="CONSERVED INTEGRAL MEMBRANE ALANINE VALINE AND LEUCINE RICH PROTEIN-RELATED"/>
    <property type="match status" value="1"/>
</dbReference>
<evidence type="ECO:0000313" key="3">
    <source>
        <dbReference type="Proteomes" id="UP000658656"/>
    </source>
</evidence>
<reference evidence="2" key="1">
    <citation type="journal article" date="2014" name="Int. J. Syst. Evol. Microbiol.">
        <title>Complete genome sequence of Corynebacterium casei LMG S-19264T (=DSM 44701T), isolated from a smear-ripened cheese.</title>
        <authorList>
            <consortium name="US DOE Joint Genome Institute (JGI-PGF)"/>
            <person name="Walter F."/>
            <person name="Albersmeier A."/>
            <person name="Kalinowski J."/>
            <person name="Ruckert C."/>
        </authorList>
    </citation>
    <scope>NUCLEOTIDE SEQUENCE</scope>
    <source>
        <strain evidence="2">CGMCC 4.7679</strain>
    </source>
</reference>
<proteinExistence type="predicted"/>
<keyword evidence="1" id="KW-0812">Transmembrane</keyword>
<protein>
    <recommendedName>
        <fullName evidence="4">Magnesium transporter NIPA</fullName>
    </recommendedName>
</protein>